<gene>
    <name evidence="2" type="ORF">ADN00_05595</name>
</gene>
<reference evidence="2 3" key="1">
    <citation type="submission" date="2015-07" db="EMBL/GenBank/DDBJ databases">
        <title>Genome sequence of Ornatilinea apprima DSM 23815.</title>
        <authorList>
            <person name="Hemp J."/>
            <person name="Ward L.M."/>
            <person name="Pace L.A."/>
            <person name="Fischer W.W."/>
        </authorList>
    </citation>
    <scope>NUCLEOTIDE SEQUENCE [LARGE SCALE GENOMIC DNA]</scope>
    <source>
        <strain evidence="2 3">P3M-1</strain>
    </source>
</reference>
<keyword evidence="1" id="KW-0812">Transmembrane</keyword>
<dbReference type="OrthoDB" id="161871at2"/>
<feature type="transmembrane region" description="Helical" evidence="1">
    <location>
        <begin position="236"/>
        <end position="257"/>
    </location>
</feature>
<sequence length="278" mass="32468">MPHPKPSLPRRVARFFRWNRTSYMMMSAFLALIFLIGYVWWPLLEAYIQTYDPRVSFWQQFDWLLLGNFLVMSLLIMADANLRKDLPIAFIGLMGGLVIESWGTQTELWVYYTNERPPLWIIPAWPIASLSIDRLYRLLRSKLENVPLGVFRTLHWILLPAFLGYMLFFVWPTLDKSLTIMALILCAFLILTPTDPKAIVLTFVAGSGLGYFLELWGTTRWCWTYYTLQTPPFFAVLAHGMAAVAFWRVLELYQLFLPKIVARFKQRANPLSLPTELE</sequence>
<feature type="transmembrane region" description="Helical" evidence="1">
    <location>
        <begin position="90"/>
        <end position="112"/>
    </location>
</feature>
<feature type="transmembrane region" description="Helical" evidence="1">
    <location>
        <begin position="174"/>
        <end position="191"/>
    </location>
</feature>
<evidence type="ECO:0000313" key="2">
    <source>
        <dbReference type="EMBL" id="KPL78717.1"/>
    </source>
</evidence>
<feature type="transmembrane region" description="Helical" evidence="1">
    <location>
        <begin position="61"/>
        <end position="78"/>
    </location>
</feature>
<protein>
    <submittedName>
        <fullName evidence="2">Uncharacterized protein</fullName>
    </submittedName>
</protein>
<comment type="caution">
    <text evidence="2">The sequence shown here is derived from an EMBL/GenBank/DDBJ whole genome shotgun (WGS) entry which is preliminary data.</text>
</comment>
<dbReference type="STRING" id="1134406.ADN00_05595"/>
<name>A0A0P6XPV0_9CHLR</name>
<organism evidence="2 3">
    <name type="scientific">Ornatilinea apprima</name>
    <dbReference type="NCBI Taxonomy" id="1134406"/>
    <lineage>
        <taxon>Bacteria</taxon>
        <taxon>Bacillati</taxon>
        <taxon>Chloroflexota</taxon>
        <taxon>Anaerolineae</taxon>
        <taxon>Anaerolineales</taxon>
        <taxon>Anaerolineaceae</taxon>
        <taxon>Ornatilinea</taxon>
    </lineage>
</organism>
<feature type="transmembrane region" description="Helical" evidence="1">
    <location>
        <begin position="21"/>
        <end position="41"/>
    </location>
</feature>
<proteinExistence type="predicted"/>
<feature type="transmembrane region" description="Helical" evidence="1">
    <location>
        <begin position="148"/>
        <end position="168"/>
    </location>
</feature>
<evidence type="ECO:0000313" key="3">
    <source>
        <dbReference type="Proteomes" id="UP000050417"/>
    </source>
</evidence>
<dbReference type="AlphaFoldDB" id="A0A0P6XPV0"/>
<keyword evidence="1" id="KW-0472">Membrane</keyword>
<keyword evidence="1" id="KW-1133">Transmembrane helix</keyword>
<dbReference type="Proteomes" id="UP000050417">
    <property type="component" value="Unassembled WGS sequence"/>
</dbReference>
<accession>A0A0P6XPV0</accession>
<dbReference type="RefSeq" id="WP_075061987.1">
    <property type="nucleotide sequence ID" value="NZ_LGCL01000016.1"/>
</dbReference>
<evidence type="ECO:0000256" key="1">
    <source>
        <dbReference type="SAM" id="Phobius"/>
    </source>
</evidence>
<keyword evidence="3" id="KW-1185">Reference proteome</keyword>
<dbReference type="EMBL" id="LGCL01000016">
    <property type="protein sequence ID" value="KPL78717.1"/>
    <property type="molecule type" value="Genomic_DNA"/>
</dbReference>
<feature type="transmembrane region" description="Helical" evidence="1">
    <location>
        <begin position="198"/>
        <end position="216"/>
    </location>
</feature>